<evidence type="ECO:0000313" key="1">
    <source>
        <dbReference type="EMBL" id="GGH28999.1"/>
    </source>
</evidence>
<reference evidence="1" key="2">
    <citation type="submission" date="2020-09" db="EMBL/GenBank/DDBJ databases">
        <authorList>
            <person name="Sun Q."/>
            <person name="Zhou Y."/>
        </authorList>
    </citation>
    <scope>NUCLEOTIDE SEQUENCE</scope>
    <source>
        <strain evidence="1">CGMCC 1.12214</strain>
    </source>
</reference>
<comment type="caution">
    <text evidence="1">The sequence shown here is derived from an EMBL/GenBank/DDBJ whole genome shotgun (WGS) entry which is preliminary data.</text>
</comment>
<dbReference type="RefSeq" id="WP_188519301.1">
    <property type="nucleotide sequence ID" value="NZ_BMES01000002.1"/>
</dbReference>
<dbReference type="EMBL" id="BMES01000002">
    <property type="protein sequence ID" value="GGH28999.1"/>
    <property type="molecule type" value="Genomic_DNA"/>
</dbReference>
<accession>A0A917MJ73</accession>
<dbReference type="AlphaFoldDB" id="A0A917MJ73"/>
<gene>
    <name evidence="1" type="ORF">GCM10007036_38600</name>
</gene>
<sequence>MKAFIIRASLSGAQSPVVTYHLSVADTADDAVRYVQEELALFDDSVSLMDELPAAEAESARVDIGSRGYKRRWTLASRGER</sequence>
<name>A0A917MJ73_9HYPH</name>
<dbReference type="Proteomes" id="UP000603912">
    <property type="component" value="Unassembled WGS sequence"/>
</dbReference>
<reference evidence="1" key="1">
    <citation type="journal article" date="2014" name="Int. J. Syst. Evol. Microbiol.">
        <title>Complete genome sequence of Corynebacterium casei LMG S-19264T (=DSM 44701T), isolated from a smear-ripened cheese.</title>
        <authorList>
            <consortium name="US DOE Joint Genome Institute (JGI-PGF)"/>
            <person name="Walter F."/>
            <person name="Albersmeier A."/>
            <person name="Kalinowski J."/>
            <person name="Ruckert C."/>
        </authorList>
    </citation>
    <scope>NUCLEOTIDE SEQUENCE</scope>
    <source>
        <strain evidence="1">CGMCC 1.12214</strain>
    </source>
</reference>
<keyword evidence="2" id="KW-1185">Reference proteome</keyword>
<evidence type="ECO:0000313" key="2">
    <source>
        <dbReference type="Proteomes" id="UP000603912"/>
    </source>
</evidence>
<protein>
    <submittedName>
        <fullName evidence="1">Uncharacterized protein</fullName>
    </submittedName>
</protein>
<proteinExistence type="predicted"/>
<organism evidence="1 2">
    <name type="scientific">Alsobacter metallidurans</name>
    <dbReference type="NCBI Taxonomy" id="340221"/>
    <lineage>
        <taxon>Bacteria</taxon>
        <taxon>Pseudomonadati</taxon>
        <taxon>Pseudomonadota</taxon>
        <taxon>Alphaproteobacteria</taxon>
        <taxon>Hyphomicrobiales</taxon>
        <taxon>Alsobacteraceae</taxon>
        <taxon>Alsobacter</taxon>
    </lineage>
</organism>